<dbReference type="RefSeq" id="WP_045110561.1">
    <property type="nucleotide sequence ID" value="NZ_CAWRBC010000118.1"/>
</dbReference>
<dbReference type="KEGG" id="mvs:MVIS_2371"/>
<organism evidence="1 2">
    <name type="scientific">Moritella viscosa</name>
    <dbReference type="NCBI Taxonomy" id="80854"/>
    <lineage>
        <taxon>Bacteria</taxon>
        <taxon>Pseudomonadati</taxon>
        <taxon>Pseudomonadota</taxon>
        <taxon>Gammaproteobacteria</taxon>
        <taxon>Alteromonadales</taxon>
        <taxon>Moritellaceae</taxon>
        <taxon>Moritella</taxon>
    </lineage>
</organism>
<dbReference type="Pfam" id="PF07044">
    <property type="entry name" value="DUF1329"/>
    <property type="match status" value="1"/>
</dbReference>
<dbReference type="HOGENOM" id="CLU_048734_0_0_6"/>
<dbReference type="OrthoDB" id="178023at2"/>
<dbReference type="Gene3D" id="2.50.20.10">
    <property type="entry name" value="Lipoprotein localisation LolA/LolB/LppX"/>
    <property type="match status" value="1"/>
</dbReference>
<dbReference type="EMBL" id="FPLD01000102">
    <property type="protein sequence ID" value="SGZ12037.1"/>
    <property type="molecule type" value="Genomic_DNA"/>
</dbReference>
<dbReference type="PATRIC" id="fig|80854.5.peg.2525"/>
<dbReference type="AlphaFoldDB" id="A0A090K917"/>
<evidence type="ECO:0000313" key="2">
    <source>
        <dbReference type="Proteomes" id="UP000183794"/>
    </source>
</evidence>
<evidence type="ECO:0000313" key="1">
    <source>
        <dbReference type="EMBL" id="SGZ12037.1"/>
    </source>
</evidence>
<proteinExistence type="predicted"/>
<reference evidence="1 2" key="1">
    <citation type="submission" date="2016-11" db="EMBL/GenBank/DDBJ databases">
        <authorList>
            <person name="Jaros S."/>
            <person name="Januszkiewicz K."/>
            <person name="Wedrychowicz H."/>
        </authorList>
    </citation>
    <scope>NUCLEOTIDE SEQUENCE [LARGE SCALE GENOMIC DNA]</scope>
    <source>
        <strain evidence="1">NVI 5450</strain>
    </source>
</reference>
<dbReference type="STRING" id="80854.MVIS_2371"/>
<protein>
    <submittedName>
        <fullName evidence="1">Uncharacterized protein</fullName>
    </submittedName>
</protein>
<dbReference type="InterPro" id="IPR010752">
    <property type="entry name" value="DUF1329"/>
</dbReference>
<dbReference type="Proteomes" id="UP000183794">
    <property type="component" value="Unassembled WGS sequence"/>
</dbReference>
<dbReference type="CDD" id="cd16329">
    <property type="entry name" value="LolA_like"/>
    <property type="match status" value="1"/>
</dbReference>
<sequence>MKILNKAYTVAAISVAMAFSASALAKVSEADAAKLGKELTPVGAVKAGNADGSIPAWTGGITNAILGTDIGKNDRVTNPFAADKPQFVITAANVDKYKDNLTPGQLAMFKKYPDTYTMPVYETRRSFAQPDDIYATIKDNAINTSLSAGGNGLNNFKISIPFPIPENGLEVIWNHITRYRGGHAERVITTIPVQRNGAYTAVKVQDKFYIPEALKGGRDAKKDDNILFYYMQRIIAPARLTGTIALVHETIDQVKEPRKAWIYNSGQRRVRRAPNVSYDGEGIGVEGSRTSDNYDMYNGAPDRYNWTLIGKKELYIPYNSYNLSSTNLEYKDIVKPGHINQEYTRYEKHRVWEVQAKVKEGQRHVYAQRNFFIDEDSWQAGVIDHYDARGNLWRVAEAHSVQYYNADVNWFAAETLYDIIAGRYLVTGLNNEERKGIQFDVKAKRKDFSTSALKRMGR</sequence>
<name>A0A090K917_9GAMM</name>
<accession>A0A090K917</accession>
<gene>
    <name evidence="1" type="ORF">NVI5450_3780</name>
</gene>